<keyword evidence="3" id="KW-0804">Transcription</keyword>
<evidence type="ECO:0000256" key="2">
    <source>
        <dbReference type="ARBA" id="ARBA00023125"/>
    </source>
</evidence>
<dbReference type="Proteomes" id="UP001501578">
    <property type="component" value="Unassembled WGS sequence"/>
</dbReference>
<reference evidence="6" key="1">
    <citation type="journal article" date="2019" name="Int. J. Syst. Evol. Microbiol.">
        <title>The Global Catalogue of Microorganisms (GCM) 10K type strain sequencing project: providing services to taxonomists for standard genome sequencing and annotation.</title>
        <authorList>
            <consortium name="The Broad Institute Genomics Platform"/>
            <consortium name="The Broad Institute Genome Sequencing Center for Infectious Disease"/>
            <person name="Wu L."/>
            <person name="Ma J."/>
        </authorList>
    </citation>
    <scope>NUCLEOTIDE SEQUENCE [LARGE SCALE GENOMIC DNA]</scope>
    <source>
        <strain evidence="6">JCM 11136</strain>
    </source>
</reference>
<keyword evidence="6" id="KW-1185">Reference proteome</keyword>
<accession>A0ABP3ZA52</accession>
<keyword evidence="2" id="KW-0238">DNA-binding</keyword>
<dbReference type="Gene3D" id="1.10.10.10">
    <property type="entry name" value="Winged helix-like DNA-binding domain superfamily/Winged helix DNA-binding domain"/>
    <property type="match status" value="1"/>
</dbReference>
<dbReference type="Pfam" id="PF01047">
    <property type="entry name" value="MarR"/>
    <property type="match status" value="1"/>
</dbReference>
<evidence type="ECO:0000313" key="6">
    <source>
        <dbReference type="Proteomes" id="UP001501578"/>
    </source>
</evidence>
<dbReference type="InterPro" id="IPR036388">
    <property type="entry name" value="WH-like_DNA-bd_sf"/>
</dbReference>
<evidence type="ECO:0000256" key="1">
    <source>
        <dbReference type="ARBA" id="ARBA00023015"/>
    </source>
</evidence>
<evidence type="ECO:0000313" key="5">
    <source>
        <dbReference type="EMBL" id="GAA0918348.1"/>
    </source>
</evidence>
<keyword evidence="1" id="KW-0805">Transcription regulation</keyword>
<organism evidence="5 6">
    <name type="scientific">Nonomuraea longicatena</name>
    <dbReference type="NCBI Taxonomy" id="83682"/>
    <lineage>
        <taxon>Bacteria</taxon>
        <taxon>Bacillati</taxon>
        <taxon>Actinomycetota</taxon>
        <taxon>Actinomycetes</taxon>
        <taxon>Streptosporangiales</taxon>
        <taxon>Streptosporangiaceae</taxon>
        <taxon>Nonomuraea</taxon>
    </lineage>
</organism>
<sequence length="174" mass="19594">MRKPQVRPDVWYERHARERVAALPADVDPSVFELAYNLLHLSYLLVSDLESRIHRPRGQTLPGFRLMFKLWLLGPTRVSDLAGYSAMTRSAVSNAVNTLERDGLVERRADPGDRRTVIVALTEAGARAVHTGFEEQNRRERQWFAALTPAERDQLADLARRLIAARPDGLSPGG</sequence>
<dbReference type="PROSITE" id="PS01117">
    <property type="entry name" value="HTH_MARR_1"/>
    <property type="match status" value="1"/>
</dbReference>
<dbReference type="PRINTS" id="PR00598">
    <property type="entry name" value="HTHMARR"/>
</dbReference>
<dbReference type="PROSITE" id="PS50995">
    <property type="entry name" value="HTH_MARR_2"/>
    <property type="match status" value="1"/>
</dbReference>
<dbReference type="InterPro" id="IPR023187">
    <property type="entry name" value="Tscrpt_reg_MarR-type_CS"/>
</dbReference>
<dbReference type="PANTHER" id="PTHR33164">
    <property type="entry name" value="TRANSCRIPTIONAL REGULATOR, MARR FAMILY"/>
    <property type="match status" value="1"/>
</dbReference>
<dbReference type="PANTHER" id="PTHR33164:SF57">
    <property type="entry name" value="MARR-FAMILY TRANSCRIPTIONAL REGULATOR"/>
    <property type="match status" value="1"/>
</dbReference>
<evidence type="ECO:0000256" key="3">
    <source>
        <dbReference type="ARBA" id="ARBA00023163"/>
    </source>
</evidence>
<comment type="caution">
    <text evidence="5">The sequence shown here is derived from an EMBL/GenBank/DDBJ whole genome shotgun (WGS) entry which is preliminary data.</text>
</comment>
<dbReference type="SMART" id="SM00347">
    <property type="entry name" value="HTH_MARR"/>
    <property type="match status" value="1"/>
</dbReference>
<gene>
    <name evidence="5" type="ORF">GCM10009560_15220</name>
</gene>
<name>A0ABP3ZA52_9ACTN</name>
<dbReference type="InterPro" id="IPR039422">
    <property type="entry name" value="MarR/SlyA-like"/>
</dbReference>
<dbReference type="RefSeq" id="WP_343948999.1">
    <property type="nucleotide sequence ID" value="NZ_BAAAHQ010000006.1"/>
</dbReference>
<dbReference type="EMBL" id="BAAAHQ010000006">
    <property type="protein sequence ID" value="GAA0918348.1"/>
    <property type="molecule type" value="Genomic_DNA"/>
</dbReference>
<feature type="domain" description="HTH marR-type" evidence="4">
    <location>
        <begin position="31"/>
        <end position="164"/>
    </location>
</feature>
<protein>
    <submittedName>
        <fullName evidence="5">MarR family transcriptional regulator</fullName>
    </submittedName>
</protein>
<dbReference type="InterPro" id="IPR000835">
    <property type="entry name" value="HTH_MarR-typ"/>
</dbReference>
<proteinExistence type="predicted"/>
<dbReference type="InterPro" id="IPR036390">
    <property type="entry name" value="WH_DNA-bd_sf"/>
</dbReference>
<dbReference type="SUPFAM" id="SSF46785">
    <property type="entry name" value="Winged helix' DNA-binding domain"/>
    <property type="match status" value="1"/>
</dbReference>
<evidence type="ECO:0000259" key="4">
    <source>
        <dbReference type="PROSITE" id="PS50995"/>
    </source>
</evidence>